<dbReference type="RefSeq" id="WP_353866022.1">
    <property type="nucleotide sequence ID" value="NZ_CP088295.1"/>
</dbReference>
<evidence type="ECO:0000313" key="2">
    <source>
        <dbReference type="EMBL" id="UUY05576.1"/>
    </source>
</evidence>
<name>A0ABY5PLS2_9ACTN</name>
<gene>
    <name evidence="2" type="ORF">LRS13_08675</name>
</gene>
<reference evidence="3" key="1">
    <citation type="submission" date="2021-11" db="EMBL/GenBank/DDBJ databases">
        <title>Cultivation dependent microbiological survey of springs from the worlds oldest radium mine currently devoted to the extraction of radon-saturated water.</title>
        <authorList>
            <person name="Kapinusova G."/>
            <person name="Smrhova T."/>
            <person name="Strejcek M."/>
            <person name="Suman J."/>
            <person name="Jani K."/>
            <person name="Pajer P."/>
            <person name="Uhlik O."/>
        </authorList>
    </citation>
    <scope>NUCLEOTIDE SEQUENCE [LARGE SCALE GENOMIC DNA]</scope>
    <source>
        <strain evidence="3">J379</strain>
    </source>
</reference>
<accession>A0ABY5PLS2</accession>
<feature type="transmembrane region" description="Helical" evidence="1">
    <location>
        <begin position="110"/>
        <end position="130"/>
    </location>
</feature>
<keyword evidence="1" id="KW-0472">Membrane</keyword>
<feature type="transmembrane region" description="Helical" evidence="1">
    <location>
        <begin position="150"/>
        <end position="170"/>
    </location>
</feature>
<sequence>MALPEHPLTHWPANHRGAALIALSIASAIPLIFNAALQPLGSEDIVAFELAGSVSRTEEILAAWRAEEVIDVAKGIQLADIVYPFIYALAIAGGCVGAAAAWARAGNARMANAMNVLAWVATSAIVFDYAENLGLAVSLWGTPASPWPELALVMALLKFAAILAGLAGVLSWPLSRLAARGPAPT</sequence>
<dbReference type="Proteomes" id="UP001058860">
    <property type="component" value="Chromosome"/>
</dbReference>
<feature type="transmembrane region" description="Helical" evidence="1">
    <location>
        <begin position="18"/>
        <end position="37"/>
    </location>
</feature>
<evidence type="ECO:0000313" key="3">
    <source>
        <dbReference type="Proteomes" id="UP001058860"/>
    </source>
</evidence>
<keyword evidence="3" id="KW-1185">Reference proteome</keyword>
<keyword evidence="1" id="KW-1133">Transmembrane helix</keyword>
<feature type="transmembrane region" description="Helical" evidence="1">
    <location>
        <begin position="81"/>
        <end position="103"/>
    </location>
</feature>
<evidence type="ECO:0000256" key="1">
    <source>
        <dbReference type="SAM" id="Phobius"/>
    </source>
</evidence>
<keyword evidence="1" id="KW-0812">Transmembrane</keyword>
<protein>
    <submittedName>
        <fullName evidence="2">Uncharacterized protein</fullName>
    </submittedName>
</protein>
<organism evidence="2 3">
    <name type="scientific">Svornostia abyssi</name>
    <dbReference type="NCBI Taxonomy" id="2898438"/>
    <lineage>
        <taxon>Bacteria</taxon>
        <taxon>Bacillati</taxon>
        <taxon>Actinomycetota</taxon>
        <taxon>Thermoleophilia</taxon>
        <taxon>Solirubrobacterales</taxon>
        <taxon>Baekduiaceae</taxon>
        <taxon>Svornostia</taxon>
    </lineage>
</organism>
<proteinExistence type="predicted"/>
<dbReference type="EMBL" id="CP088295">
    <property type="protein sequence ID" value="UUY05576.1"/>
    <property type="molecule type" value="Genomic_DNA"/>
</dbReference>